<name>A0A0E9RXY5_ANGAN</name>
<protein>
    <submittedName>
        <fullName evidence="1">Uncharacterized protein</fullName>
    </submittedName>
</protein>
<reference evidence="1" key="1">
    <citation type="submission" date="2014-11" db="EMBL/GenBank/DDBJ databases">
        <authorList>
            <person name="Amaro Gonzalez C."/>
        </authorList>
    </citation>
    <scope>NUCLEOTIDE SEQUENCE</scope>
</reference>
<dbReference type="EMBL" id="GBXM01075469">
    <property type="protein sequence ID" value="JAH33108.1"/>
    <property type="molecule type" value="Transcribed_RNA"/>
</dbReference>
<reference evidence="1" key="2">
    <citation type="journal article" date="2015" name="Fish Shellfish Immunol.">
        <title>Early steps in the European eel (Anguilla anguilla)-Vibrio vulnificus interaction in the gills: Role of the RtxA13 toxin.</title>
        <authorList>
            <person name="Callol A."/>
            <person name="Pajuelo D."/>
            <person name="Ebbesson L."/>
            <person name="Teles M."/>
            <person name="MacKenzie S."/>
            <person name="Amaro C."/>
        </authorList>
    </citation>
    <scope>NUCLEOTIDE SEQUENCE</scope>
</reference>
<organism evidence="1">
    <name type="scientific">Anguilla anguilla</name>
    <name type="common">European freshwater eel</name>
    <name type="synonym">Muraena anguilla</name>
    <dbReference type="NCBI Taxonomy" id="7936"/>
    <lineage>
        <taxon>Eukaryota</taxon>
        <taxon>Metazoa</taxon>
        <taxon>Chordata</taxon>
        <taxon>Craniata</taxon>
        <taxon>Vertebrata</taxon>
        <taxon>Euteleostomi</taxon>
        <taxon>Actinopterygii</taxon>
        <taxon>Neopterygii</taxon>
        <taxon>Teleostei</taxon>
        <taxon>Anguilliformes</taxon>
        <taxon>Anguillidae</taxon>
        <taxon>Anguilla</taxon>
    </lineage>
</organism>
<proteinExistence type="predicted"/>
<sequence length="31" mass="3600">MNLLIIFIVLKPTWISMDIVSKTNIEPKSVR</sequence>
<accession>A0A0E9RXY5</accession>
<evidence type="ECO:0000313" key="1">
    <source>
        <dbReference type="EMBL" id="JAH33108.1"/>
    </source>
</evidence>
<dbReference type="AlphaFoldDB" id="A0A0E9RXY5"/>